<accession>A0A4C1WQ57</accession>
<name>A0A4C1WQ57_EUMVA</name>
<protein>
    <submittedName>
        <fullName evidence="1">Uncharacterized protein</fullName>
    </submittedName>
</protein>
<dbReference type="AlphaFoldDB" id="A0A4C1WQ57"/>
<sequence>MGSRPRDRSSDCDFVTLAIRALCVKILVEITDVLSRKKLIPFKKSGNALVTPLHLRLAMGGWLDITQPLVVRMLDYL</sequence>
<reference evidence="1 2" key="1">
    <citation type="journal article" date="2019" name="Commun. Biol.">
        <title>The bagworm genome reveals a unique fibroin gene that provides high tensile strength.</title>
        <authorList>
            <person name="Kono N."/>
            <person name="Nakamura H."/>
            <person name="Ohtoshi R."/>
            <person name="Tomita M."/>
            <person name="Numata K."/>
            <person name="Arakawa K."/>
        </authorList>
    </citation>
    <scope>NUCLEOTIDE SEQUENCE [LARGE SCALE GENOMIC DNA]</scope>
</reference>
<proteinExistence type="predicted"/>
<evidence type="ECO:0000313" key="1">
    <source>
        <dbReference type="EMBL" id="GBP52237.1"/>
    </source>
</evidence>
<evidence type="ECO:0000313" key="2">
    <source>
        <dbReference type="Proteomes" id="UP000299102"/>
    </source>
</evidence>
<dbReference type="EMBL" id="BGZK01000598">
    <property type="protein sequence ID" value="GBP52237.1"/>
    <property type="molecule type" value="Genomic_DNA"/>
</dbReference>
<gene>
    <name evidence="1" type="ORF">EVAR_83098_1</name>
</gene>
<dbReference type="Proteomes" id="UP000299102">
    <property type="component" value="Unassembled WGS sequence"/>
</dbReference>
<keyword evidence="2" id="KW-1185">Reference proteome</keyword>
<comment type="caution">
    <text evidence="1">The sequence shown here is derived from an EMBL/GenBank/DDBJ whole genome shotgun (WGS) entry which is preliminary data.</text>
</comment>
<organism evidence="1 2">
    <name type="scientific">Eumeta variegata</name>
    <name type="common">Bagworm moth</name>
    <name type="synonym">Eumeta japonica</name>
    <dbReference type="NCBI Taxonomy" id="151549"/>
    <lineage>
        <taxon>Eukaryota</taxon>
        <taxon>Metazoa</taxon>
        <taxon>Ecdysozoa</taxon>
        <taxon>Arthropoda</taxon>
        <taxon>Hexapoda</taxon>
        <taxon>Insecta</taxon>
        <taxon>Pterygota</taxon>
        <taxon>Neoptera</taxon>
        <taxon>Endopterygota</taxon>
        <taxon>Lepidoptera</taxon>
        <taxon>Glossata</taxon>
        <taxon>Ditrysia</taxon>
        <taxon>Tineoidea</taxon>
        <taxon>Psychidae</taxon>
        <taxon>Oiketicinae</taxon>
        <taxon>Eumeta</taxon>
    </lineage>
</organism>